<dbReference type="SMART" id="SM00086">
    <property type="entry name" value="PAC"/>
    <property type="match status" value="2"/>
</dbReference>
<evidence type="ECO:0000256" key="13">
    <source>
        <dbReference type="SAM" id="Coils"/>
    </source>
</evidence>
<dbReference type="SMART" id="SM00387">
    <property type="entry name" value="HATPase_c"/>
    <property type="match status" value="1"/>
</dbReference>
<name>A0A562ZQZ9_9BURK</name>
<dbReference type="InterPro" id="IPR000014">
    <property type="entry name" value="PAS"/>
</dbReference>
<dbReference type="Gene3D" id="3.30.450.20">
    <property type="entry name" value="PAS domain"/>
    <property type="match status" value="3"/>
</dbReference>
<dbReference type="CDD" id="cd00082">
    <property type="entry name" value="HisKA"/>
    <property type="match status" value="1"/>
</dbReference>
<evidence type="ECO:0000313" key="18">
    <source>
        <dbReference type="EMBL" id="TWO71030.1"/>
    </source>
</evidence>
<dbReference type="CDD" id="cd00075">
    <property type="entry name" value="HATPase"/>
    <property type="match status" value="1"/>
</dbReference>
<feature type="domain" description="PAS" evidence="16">
    <location>
        <begin position="169"/>
        <end position="222"/>
    </location>
</feature>
<proteinExistence type="predicted"/>
<comment type="caution">
    <text evidence="18">The sequence shown here is derived from an EMBL/GenBank/DDBJ whole genome shotgun (WGS) entry which is preliminary data.</text>
</comment>
<keyword evidence="19" id="KW-1185">Reference proteome</keyword>
<evidence type="ECO:0000256" key="7">
    <source>
        <dbReference type="ARBA" id="ARBA00022741"/>
    </source>
</evidence>
<dbReference type="InterPro" id="IPR000700">
    <property type="entry name" value="PAS-assoc_C"/>
</dbReference>
<keyword evidence="4" id="KW-0597">Phosphoprotein</keyword>
<dbReference type="InterPro" id="IPR003594">
    <property type="entry name" value="HATPase_dom"/>
</dbReference>
<dbReference type="GO" id="GO:0030295">
    <property type="term" value="F:protein kinase activator activity"/>
    <property type="evidence" value="ECO:0007669"/>
    <property type="project" value="TreeGrafter"/>
</dbReference>
<dbReference type="InterPro" id="IPR001610">
    <property type="entry name" value="PAC"/>
</dbReference>
<dbReference type="GO" id="GO:0005524">
    <property type="term" value="F:ATP binding"/>
    <property type="evidence" value="ECO:0007669"/>
    <property type="project" value="UniProtKB-KW"/>
</dbReference>
<protein>
    <recommendedName>
        <fullName evidence="3">histidine kinase</fullName>
        <ecNumber evidence="3">2.7.13.3</ecNumber>
    </recommendedName>
</protein>
<feature type="domain" description="PAC" evidence="17">
    <location>
        <begin position="247"/>
        <end position="297"/>
    </location>
</feature>
<feature type="domain" description="PAC" evidence="17">
    <location>
        <begin position="371"/>
        <end position="421"/>
    </location>
</feature>
<dbReference type="GO" id="GO:0016020">
    <property type="term" value="C:membrane"/>
    <property type="evidence" value="ECO:0007669"/>
    <property type="project" value="UniProtKB-SubCell"/>
</dbReference>
<dbReference type="SUPFAM" id="SSF55785">
    <property type="entry name" value="PYP-like sensor domain (PAS domain)"/>
    <property type="match status" value="3"/>
</dbReference>
<dbReference type="InterPro" id="IPR004358">
    <property type="entry name" value="Sig_transdc_His_kin-like_C"/>
</dbReference>
<dbReference type="GO" id="GO:0007234">
    <property type="term" value="P:osmosensory signaling via phosphorelay pathway"/>
    <property type="evidence" value="ECO:0007669"/>
    <property type="project" value="TreeGrafter"/>
</dbReference>
<dbReference type="Pfam" id="PF13188">
    <property type="entry name" value="PAS_8"/>
    <property type="match status" value="1"/>
</dbReference>
<dbReference type="EMBL" id="VOBQ01000009">
    <property type="protein sequence ID" value="TWO71030.1"/>
    <property type="molecule type" value="Genomic_DNA"/>
</dbReference>
<dbReference type="Pfam" id="PF08447">
    <property type="entry name" value="PAS_3"/>
    <property type="match status" value="1"/>
</dbReference>
<dbReference type="EC" id="2.7.13.3" evidence="3"/>
<dbReference type="InterPro" id="IPR050351">
    <property type="entry name" value="BphY/WalK/GraS-like"/>
</dbReference>
<keyword evidence="14" id="KW-0732">Signal</keyword>
<dbReference type="PRINTS" id="PR00344">
    <property type="entry name" value="BCTRLSENSOR"/>
</dbReference>
<dbReference type="InterPro" id="IPR036890">
    <property type="entry name" value="HATPase_C_sf"/>
</dbReference>
<keyword evidence="9" id="KW-0067">ATP-binding</keyword>
<evidence type="ECO:0000256" key="12">
    <source>
        <dbReference type="ARBA" id="ARBA00023136"/>
    </source>
</evidence>
<dbReference type="AlphaFoldDB" id="A0A562ZQZ9"/>
<evidence type="ECO:0000256" key="3">
    <source>
        <dbReference type="ARBA" id="ARBA00012438"/>
    </source>
</evidence>
<sequence length="658" mass="72857">MWRVPAVCRYAPCMSSPPAPALPANDALAAIAAAVDEMLWLWDAASGRVTFVNAAFERYWGRTAADLERGPLALVELVAHDDIARVRAARAALPGPGYVIEYKVQQPGTRERGPRLVRLREQALCVPNAAGGQTVVHIAKDVTWQFDTTAALRAEISRRTDAERNLNDANARLQALLATANDAVITIDTDSHVMDWNTAAERMFGYSRAEALGQLLTELIIPRGHRANHLGGITRYLNGGKPQIMNRRVETRALRRNGEEFDVEISIWPVRTAEGLTFSSFVRDISRRKAAAKALSDSEAKYRKVVENVNEGILVTAGGRILYANPKALALTGLDEATAMSKPFIEFIHPDDRERVLTNHMRRIKGEPVENYYQFRVLHNDGSSRWLEISAVLFEWMGTPATLNFLTDVTQRRQAEEDMQHSLRRERELSEMKSRFVAVASHEFRTPLAAILSSVELLDDYGNRLPDDERKEIVGLIKTAVTRMNGMIEQVLVTSKLESGRFVFDPVSAAVPSLLAQMAAELDQANPQAARIAMQCEGLEDRRLVDAQLLRHILMNLLGNALKYSAAESPVTCAASADGDRLHLVVQDRGIGIPPVDLPRLFQSFHRGTNVGNIQGTGIGLHIVKECVDLHQGSIEVDSEPGRGTIFRVRLHAPVVYG</sequence>
<dbReference type="InterPro" id="IPR036097">
    <property type="entry name" value="HisK_dim/P_sf"/>
</dbReference>
<keyword evidence="7" id="KW-0547">Nucleotide-binding</keyword>
<keyword evidence="13" id="KW-0175">Coiled coil</keyword>
<evidence type="ECO:0000256" key="14">
    <source>
        <dbReference type="SAM" id="SignalP"/>
    </source>
</evidence>
<dbReference type="NCBIfam" id="TIGR00229">
    <property type="entry name" value="sensory_box"/>
    <property type="match status" value="2"/>
</dbReference>
<organism evidence="18 19">
    <name type="scientific">Caenimonas sedimenti</name>
    <dbReference type="NCBI Taxonomy" id="2596921"/>
    <lineage>
        <taxon>Bacteria</taxon>
        <taxon>Pseudomonadati</taxon>
        <taxon>Pseudomonadota</taxon>
        <taxon>Betaproteobacteria</taxon>
        <taxon>Burkholderiales</taxon>
        <taxon>Comamonadaceae</taxon>
        <taxon>Caenimonas</taxon>
    </lineage>
</organism>
<dbReference type="InterPro" id="IPR013655">
    <property type="entry name" value="PAS_fold_3"/>
</dbReference>
<dbReference type="PROSITE" id="PS50112">
    <property type="entry name" value="PAS"/>
    <property type="match status" value="2"/>
</dbReference>
<dbReference type="InterPro" id="IPR013767">
    <property type="entry name" value="PAS_fold"/>
</dbReference>
<keyword evidence="6" id="KW-0812">Transmembrane</keyword>
<evidence type="ECO:0000313" key="19">
    <source>
        <dbReference type="Proteomes" id="UP000318199"/>
    </source>
</evidence>
<evidence type="ECO:0000256" key="2">
    <source>
        <dbReference type="ARBA" id="ARBA00004141"/>
    </source>
</evidence>
<evidence type="ECO:0000256" key="1">
    <source>
        <dbReference type="ARBA" id="ARBA00000085"/>
    </source>
</evidence>
<evidence type="ECO:0000256" key="6">
    <source>
        <dbReference type="ARBA" id="ARBA00022692"/>
    </source>
</evidence>
<evidence type="ECO:0000256" key="4">
    <source>
        <dbReference type="ARBA" id="ARBA00022553"/>
    </source>
</evidence>
<dbReference type="Gene3D" id="3.30.565.10">
    <property type="entry name" value="Histidine kinase-like ATPase, C-terminal domain"/>
    <property type="match status" value="1"/>
</dbReference>
<dbReference type="Gene3D" id="1.10.287.130">
    <property type="match status" value="1"/>
</dbReference>
<feature type="coiled-coil region" evidence="13">
    <location>
        <begin position="152"/>
        <end position="179"/>
    </location>
</feature>
<dbReference type="SUPFAM" id="SSF47384">
    <property type="entry name" value="Homodimeric domain of signal transducing histidine kinase"/>
    <property type="match status" value="1"/>
</dbReference>
<dbReference type="PANTHER" id="PTHR42878">
    <property type="entry name" value="TWO-COMPONENT HISTIDINE KINASE"/>
    <property type="match status" value="1"/>
</dbReference>
<keyword evidence="11" id="KW-0902">Two-component regulatory system</keyword>
<dbReference type="CDD" id="cd00130">
    <property type="entry name" value="PAS"/>
    <property type="match status" value="3"/>
</dbReference>
<dbReference type="SMART" id="SM00091">
    <property type="entry name" value="PAS"/>
    <property type="match status" value="3"/>
</dbReference>
<dbReference type="PROSITE" id="PS50109">
    <property type="entry name" value="HIS_KIN"/>
    <property type="match status" value="1"/>
</dbReference>
<dbReference type="OrthoDB" id="9812260at2"/>
<keyword evidence="10" id="KW-1133">Transmembrane helix</keyword>
<accession>A0A562ZQZ9</accession>
<dbReference type="SUPFAM" id="SSF55874">
    <property type="entry name" value="ATPase domain of HSP90 chaperone/DNA topoisomerase II/histidine kinase"/>
    <property type="match status" value="1"/>
</dbReference>
<dbReference type="Proteomes" id="UP000318199">
    <property type="component" value="Unassembled WGS sequence"/>
</dbReference>
<feature type="domain" description="Histidine kinase" evidence="15">
    <location>
        <begin position="439"/>
        <end position="655"/>
    </location>
</feature>
<dbReference type="SMART" id="SM00388">
    <property type="entry name" value="HisKA"/>
    <property type="match status" value="1"/>
</dbReference>
<evidence type="ECO:0000256" key="9">
    <source>
        <dbReference type="ARBA" id="ARBA00022840"/>
    </source>
</evidence>
<feature type="chain" id="PRO_5021795874" description="histidine kinase" evidence="14">
    <location>
        <begin position="22"/>
        <end position="658"/>
    </location>
</feature>
<dbReference type="Pfam" id="PF00512">
    <property type="entry name" value="HisKA"/>
    <property type="match status" value="1"/>
</dbReference>
<dbReference type="PANTHER" id="PTHR42878:SF7">
    <property type="entry name" value="SENSOR HISTIDINE KINASE GLRK"/>
    <property type="match status" value="1"/>
</dbReference>
<reference evidence="18 19" key="1">
    <citation type="submission" date="2019-07" db="EMBL/GenBank/DDBJ databases">
        <title>Caenimonas sedimenti sp. nov., isolated from activated sludge.</title>
        <authorList>
            <person name="Xu J."/>
        </authorList>
    </citation>
    <scope>NUCLEOTIDE SEQUENCE [LARGE SCALE GENOMIC DNA]</scope>
    <source>
        <strain evidence="18 19">HX-9-20</strain>
    </source>
</reference>
<feature type="domain" description="PAS" evidence="16">
    <location>
        <begin position="298"/>
        <end position="367"/>
    </location>
</feature>
<dbReference type="PROSITE" id="PS50113">
    <property type="entry name" value="PAC"/>
    <property type="match status" value="2"/>
</dbReference>
<evidence type="ECO:0000259" key="17">
    <source>
        <dbReference type="PROSITE" id="PS50113"/>
    </source>
</evidence>
<comment type="subcellular location">
    <subcellularLocation>
        <location evidence="2">Membrane</location>
        <topology evidence="2">Multi-pass membrane protein</topology>
    </subcellularLocation>
</comment>
<evidence type="ECO:0000256" key="10">
    <source>
        <dbReference type="ARBA" id="ARBA00022989"/>
    </source>
</evidence>
<evidence type="ECO:0000256" key="11">
    <source>
        <dbReference type="ARBA" id="ARBA00023012"/>
    </source>
</evidence>
<keyword evidence="8" id="KW-0418">Kinase</keyword>
<dbReference type="InterPro" id="IPR003661">
    <property type="entry name" value="HisK_dim/P_dom"/>
</dbReference>
<dbReference type="InterPro" id="IPR005467">
    <property type="entry name" value="His_kinase_dom"/>
</dbReference>
<keyword evidence="12" id="KW-0472">Membrane</keyword>
<comment type="catalytic activity">
    <reaction evidence="1">
        <text>ATP + protein L-histidine = ADP + protein N-phospho-L-histidine.</text>
        <dbReference type="EC" id="2.7.13.3"/>
    </reaction>
</comment>
<evidence type="ECO:0000259" key="15">
    <source>
        <dbReference type="PROSITE" id="PS50109"/>
    </source>
</evidence>
<evidence type="ECO:0000259" key="16">
    <source>
        <dbReference type="PROSITE" id="PS50112"/>
    </source>
</evidence>
<gene>
    <name evidence="18" type="ORF">FN976_11940</name>
</gene>
<dbReference type="Pfam" id="PF00989">
    <property type="entry name" value="PAS"/>
    <property type="match status" value="1"/>
</dbReference>
<dbReference type="InterPro" id="IPR035965">
    <property type="entry name" value="PAS-like_dom_sf"/>
</dbReference>
<keyword evidence="5" id="KW-0808">Transferase</keyword>
<dbReference type="Pfam" id="PF02518">
    <property type="entry name" value="HATPase_c"/>
    <property type="match status" value="1"/>
</dbReference>
<feature type="signal peptide" evidence="14">
    <location>
        <begin position="1"/>
        <end position="21"/>
    </location>
</feature>
<dbReference type="GO" id="GO:0006355">
    <property type="term" value="P:regulation of DNA-templated transcription"/>
    <property type="evidence" value="ECO:0007669"/>
    <property type="project" value="InterPro"/>
</dbReference>
<dbReference type="GO" id="GO:0000156">
    <property type="term" value="F:phosphorelay response regulator activity"/>
    <property type="evidence" value="ECO:0007669"/>
    <property type="project" value="TreeGrafter"/>
</dbReference>
<evidence type="ECO:0000256" key="8">
    <source>
        <dbReference type="ARBA" id="ARBA00022777"/>
    </source>
</evidence>
<dbReference type="GO" id="GO:0000155">
    <property type="term" value="F:phosphorelay sensor kinase activity"/>
    <property type="evidence" value="ECO:0007669"/>
    <property type="project" value="InterPro"/>
</dbReference>
<evidence type="ECO:0000256" key="5">
    <source>
        <dbReference type="ARBA" id="ARBA00022679"/>
    </source>
</evidence>